<dbReference type="InterPro" id="IPR020846">
    <property type="entry name" value="MFS_dom"/>
</dbReference>
<dbReference type="Proteomes" id="UP001642501">
    <property type="component" value="Unassembled WGS sequence"/>
</dbReference>
<dbReference type="Gene3D" id="1.20.1250.20">
    <property type="entry name" value="MFS general substrate transporter like domains"/>
    <property type="match status" value="1"/>
</dbReference>
<feature type="transmembrane region" description="Helical" evidence="7">
    <location>
        <begin position="433"/>
        <end position="450"/>
    </location>
</feature>
<feature type="compositionally biased region" description="Polar residues" evidence="6">
    <location>
        <begin position="719"/>
        <end position="728"/>
    </location>
</feature>
<evidence type="ECO:0000256" key="4">
    <source>
        <dbReference type="ARBA" id="ARBA00022989"/>
    </source>
</evidence>
<feature type="compositionally biased region" description="Basic residues" evidence="6">
    <location>
        <begin position="621"/>
        <end position="636"/>
    </location>
</feature>
<dbReference type="PANTHER" id="PTHR23504:SF8">
    <property type="entry name" value="TRANSPORTER, PUTATIVE (AFU_ORTHOLOGUE AFUA_1G03730)-RELATED"/>
    <property type="match status" value="1"/>
</dbReference>
<accession>A0ABP0D444</accession>
<name>A0ABP0D444_9PEZI</name>
<organism evidence="9 10">
    <name type="scientific">Sporothrix epigloea</name>
    <dbReference type="NCBI Taxonomy" id="1892477"/>
    <lineage>
        <taxon>Eukaryota</taxon>
        <taxon>Fungi</taxon>
        <taxon>Dikarya</taxon>
        <taxon>Ascomycota</taxon>
        <taxon>Pezizomycotina</taxon>
        <taxon>Sordariomycetes</taxon>
        <taxon>Sordariomycetidae</taxon>
        <taxon>Ophiostomatales</taxon>
        <taxon>Ophiostomataceae</taxon>
        <taxon>Sporothrix</taxon>
    </lineage>
</organism>
<feature type="compositionally biased region" description="Polar residues" evidence="6">
    <location>
        <begin position="298"/>
        <end position="309"/>
    </location>
</feature>
<protein>
    <recommendedName>
        <fullName evidence="8">Major facilitator superfamily (MFS) profile domain-containing protein</fullName>
    </recommendedName>
</protein>
<feature type="transmembrane region" description="Helical" evidence="7">
    <location>
        <begin position="54"/>
        <end position="75"/>
    </location>
</feature>
<feature type="transmembrane region" description="Helical" evidence="7">
    <location>
        <begin position="530"/>
        <end position="552"/>
    </location>
</feature>
<dbReference type="InterPro" id="IPR036259">
    <property type="entry name" value="MFS_trans_sf"/>
</dbReference>
<feature type="region of interest" description="Disordered" evidence="6">
    <location>
        <begin position="238"/>
        <end position="263"/>
    </location>
</feature>
<dbReference type="SUPFAM" id="SSF103473">
    <property type="entry name" value="MFS general substrate transporter"/>
    <property type="match status" value="1"/>
</dbReference>
<dbReference type="PANTHER" id="PTHR23504">
    <property type="entry name" value="MAJOR FACILITATOR SUPERFAMILY DOMAIN-CONTAINING PROTEIN 10"/>
    <property type="match status" value="1"/>
</dbReference>
<keyword evidence="4 7" id="KW-1133">Transmembrane helix</keyword>
<comment type="subcellular location">
    <subcellularLocation>
        <location evidence="1">Membrane</location>
        <topology evidence="1">Multi-pass membrane protein</topology>
    </subcellularLocation>
</comment>
<feature type="transmembrane region" description="Helical" evidence="7">
    <location>
        <begin position="343"/>
        <end position="365"/>
    </location>
</feature>
<comment type="caution">
    <text evidence="9">The sequence shown here is derived from an EMBL/GenBank/DDBJ whole genome shotgun (WGS) entry which is preliminary data.</text>
</comment>
<evidence type="ECO:0000313" key="9">
    <source>
        <dbReference type="EMBL" id="CAK7262634.1"/>
    </source>
</evidence>
<feature type="compositionally biased region" description="Acidic residues" evidence="6">
    <location>
        <begin position="763"/>
        <end position="772"/>
    </location>
</feature>
<feature type="compositionally biased region" description="Acidic residues" evidence="6">
    <location>
        <begin position="566"/>
        <end position="576"/>
    </location>
</feature>
<evidence type="ECO:0000256" key="5">
    <source>
        <dbReference type="ARBA" id="ARBA00023136"/>
    </source>
</evidence>
<keyword evidence="5 7" id="KW-0472">Membrane</keyword>
<keyword evidence="3 7" id="KW-0812">Transmembrane</keyword>
<feature type="region of interest" description="Disordered" evidence="6">
    <location>
        <begin position="278"/>
        <end position="334"/>
    </location>
</feature>
<feature type="region of interest" description="Disordered" evidence="6">
    <location>
        <begin position="615"/>
        <end position="772"/>
    </location>
</feature>
<feature type="region of interest" description="Disordered" evidence="6">
    <location>
        <begin position="566"/>
        <end position="595"/>
    </location>
</feature>
<evidence type="ECO:0000256" key="6">
    <source>
        <dbReference type="SAM" id="MobiDB-lite"/>
    </source>
</evidence>
<feature type="transmembrane region" description="Helical" evidence="7">
    <location>
        <begin position="462"/>
        <end position="487"/>
    </location>
</feature>
<evidence type="ECO:0000256" key="1">
    <source>
        <dbReference type="ARBA" id="ARBA00004141"/>
    </source>
</evidence>
<feature type="transmembrane region" description="Helical" evidence="7">
    <location>
        <begin position="185"/>
        <end position="209"/>
    </location>
</feature>
<evidence type="ECO:0000256" key="2">
    <source>
        <dbReference type="ARBA" id="ARBA00022448"/>
    </source>
</evidence>
<feature type="domain" description="Major facilitator superfamily (MFS) profile" evidence="8">
    <location>
        <begin position="15"/>
        <end position="557"/>
    </location>
</feature>
<sequence>MAREKKEGPELPVQQLVILAMVRFAEPLALTSVFPYLPEMIKSFGVPKEEVAKWAGMTSAVFSVSQSLTAVPWGWTSDTWGRKPTIITGLICTMICFIIWGSSTSLFMAITIRGIQGASNGNVGTIRTMVAEMVPQKVLQPRAFSIMPMVWSIGSVFGPSFGGFFARPAEQFPSLFGNSALLKKFPFLLPNLIASVFFVFSTISAFLFLEETLETRRHRRDRGIELGERIMLILRGGKPSKKSVQRARARARAQTRAENRTRRLSFLDDEASAPLLSSSGLESELESEADSAPGGQKPVTTTDESSQLAKVTAEVDSPSASEAPDHHRSSLTTASAPAGSKSIFTYQTSMALLCYSLLALHSVAYDQVLPVFLNYPHEQHDANNTKLPFKFSGGFGLSSGRIGTIFTVNALVSGFAQFAAFPPLCTRFGPLRLFRFASITLPFVYMMTPYSTLFENTRLRYAAFMTTFILKGVFSMVTFPCVTIILTNSAPSVKVLGTLNGYATLVSGIGRAMGPALTGAAFSWGVQHGYIITGWAFLAIVATLGAISTFFLKEGDGLGVSTEAAVGEEELEEERLDIETGQHSYNHDTTDDEDDDYEEALLRDVDQDDDEYYITGVSSRPHSRGTAKMSHSRTGSRKWSTSAGTGLPLSAPTASRFDSTLPDDATTTTSDLSRYHGRDGPTLPKLPASVRSDLHEPEDPESEDPDAAVVDLIFMDPTISGSTPSSPQRTRRFRSLSSVSIRDRKNANLSAVVMSPVVPETDNNGEGEDGRS</sequence>
<keyword evidence="10" id="KW-1185">Reference proteome</keyword>
<evidence type="ECO:0000256" key="7">
    <source>
        <dbReference type="SAM" id="Phobius"/>
    </source>
</evidence>
<dbReference type="CDD" id="cd17330">
    <property type="entry name" value="MFS_SLC46_TetA_like"/>
    <property type="match status" value="1"/>
</dbReference>
<keyword evidence="2" id="KW-0813">Transport</keyword>
<feature type="transmembrane region" description="Helical" evidence="7">
    <location>
        <begin position="87"/>
        <end position="110"/>
    </location>
</feature>
<gene>
    <name evidence="9" type="ORF">SEPCBS57363_000166</name>
</gene>
<dbReference type="Pfam" id="PF07690">
    <property type="entry name" value="MFS_1"/>
    <property type="match status" value="1"/>
</dbReference>
<dbReference type="PROSITE" id="PS50850">
    <property type="entry name" value="MFS"/>
    <property type="match status" value="1"/>
</dbReference>
<feature type="compositionally biased region" description="Basic residues" evidence="6">
    <location>
        <begin position="238"/>
        <end position="253"/>
    </location>
</feature>
<reference evidence="9 10" key="1">
    <citation type="submission" date="2024-01" db="EMBL/GenBank/DDBJ databases">
        <authorList>
            <person name="Allen C."/>
            <person name="Tagirdzhanova G."/>
        </authorList>
    </citation>
    <scope>NUCLEOTIDE SEQUENCE [LARGE SCALE GENOMIC DNA]</scope>
    <source>
        <strain evidence="9 10">CBS 573.63</strain>
    </source>
</reference>
<evidence type="ECO:0000259" key="8">
    <source>
        <dbReference type="PROSITE" id="PS50850"/>
    </source>
</evidence>
<feature type="transmembrane region" description="Helical" evidence="7">
    <location>
        <begin position="143"/>
        <end position="165"/>
    </location>
</feature>
<evidence type="ECO:0000313" key="10">
    <source>
        <dbReference type="Proteomes" id="UP001642501"/>
    </source>
</evidence>
<feature type="transmembrane region" description="Helical" evidence="7">
    <location>
        <begin position="499"/>
        <end position="524"/>
    </location>
</feature>
<feature type="compositionally biased region" description="Basic and acidic residues" evidence="6">
    <location>
        <begin position="577"/>
        <end position="589"/>
    </location>
</feature>
<dbReference type="EMBL" id="CAWUOM010000001">
    <property type="protein sequence ID" value="CAK7262634.1"/>
    <property type="molecule type" value="Genomic_DNA"/>
</dbReference>
<feature type="transmembrane region" description="Helical" evidence="7">
    <location>
        <begin position="402"/>
        <end position="421"/>
    </location>
</feature>
<proteinExistence type="predicted"/>
<dbReference type="InterPro" id="IPR011701">
    <property type="entry name" value="MFS"/>
</dbReference>
<evidence type="ECO:0000256" key="3">
    <source>
        <dbReference type="ARBA" id="ARBA00022692"/>
    </source>
</evidence>